<evidence type="ECO:0000259" key="1">
    <source>
        <dbReference type="Pfam" id="PF01909"/>
    </source>
</evidence>
<name>A0A2P4Q0Q2_RHIID</name>
<dbReference type="VEuPathDB" id="FungiDB:RhiirFUN_004911"/>
<evidence type="ECO:0000313" key="2">
    <source>
        <dbReference type="EMBL" id="POG71209.1"/>
    </source>
</evidence>
<feature type="domain" description="Polymerase nucleotidyl transferase" evidence="1">
    <location>
        <begin position="590"/>
        <end position="647"/>
    </location>
</feature>
<proteinExistence type="predicted"/>
<reference evidence="2 3" key="2">
    <citation type="journal article" date="2018" name="New Phytol.">
        <title>High intraspecific genome diversity in the model arbuscular mycorrhizal symbiont Rhizophagus irregularis.</title>
        <authorList>
            <person name="Chen E.C.H."/>
            <person name="Morin E."/>
            <person name="Beaudet D."/>
            <person name="Noel J."/>
            <person name="Yildirir G."/>
            <person name="Ndikumana S."/>
            <person name="Charron P."/>
            <person name="St-Onge C."/>
            <person name="Giorgi J."/>
            <person name="Kruger M."/>
            <person name="Marton T."/>
            <person name="Ropars J."/>
            <person name="Grigoriev I.V."/>
            <person name="Hainaut M."/>
            <person name="Henrissat B."/>
            <person name="Roux C."/>
            <person name="Martin F."/>
            <person name="Corradi N."/>
        </authorList>
    </citation>
    <scope>NUCLEOTIDE SEQUENCE [LARGE SCALE GENOMIC DNA]</scope>
    <source>
        <strain evidence="2 3">DAOM 197198</strain>
    </source>
</reference>
<dbReference type="AlphaFoldDB" id="A0A2P4Q0Q2"/>
<dbReference type="Pfam" id="PF01909">
    <property type="entry name" value="NTP_transf_2"/>
    <property type="match status" value="1"/>
</dbReference>
<evidence type="ECO:0000313" key="3">
    <source>
        <dbReference type="Proteomes" id="UP000018888"/>
    </source>
</evidence>
<dbReference type="VEuPathDB" id="FungiDB:RhiirFUN_004910"/>
<reference evidence="2 3" key="1">
    <citation type="journal article" date="2013" name="Proc. Natl. Acad. Sci. U.S.A.">
        <title>Genome of an arbuscular mycorrhizal fungus provides insight into the oldest plant symbiosis.</title>
        <authorList>
            <person name="Tisserant E."/>
            <person name="Malbreil M."/>
            <person name="Kuo A."/>
            <person name="Kohler A."/>
            <person name="Symeonidi A."/>
            <person name="Balestrini R."/>
            <person name="Charron P."/>
            <person name="Duensing N."/>
            <person name="Frei Dit Frey N."/>
            <person name="Gianinazzi-Pearson V."/>
            <person name="Gilbert L.B."/>
            <person name="Handa Y."/>
            <person name="Herr J.R."/>
            <person name="Hijri M."/>
            <person name="Koul R."/>
            <person name="Kawaguchi M."/>
            <person name="Krajinski F."/>
            <person name="Lammers P.J."/>
            <person name="Masclaux F.G."/>
            <person name="Murat C."/>
            <person name="Morin E."/>
            <person name="Ndikumana S."/>
            <person name="Pagni M."/>
            <person name="Petitpierre D."/>
            <person name="Requena N."/>
            <person name="Rosikiewicz P."/>
            <person name="Riley R."/>
            <person name="Saito K."/>
            <person name="San Clemente H."/>
            <person name="Shapiro H."/>
            <person name="van Tuinen D."/>
            <person name="Becard G."/>
            <person name="Bonfante P."/>
            <person name="Paszkowski U."/>
            <person name="Shachar-Hill Y.Y."/>
            <person name="Tuskan G.A."/>
            <person name="Young P.W."/>
            <person name="Sanders I.R."/>
            <person name="Henrissat B."/>
            <person name="Rensing S.A."/>
            <person name="Grigoriev I.V."/>
            <person name="Corradi N."/>
            <person name="Roux C."/>
            <person name="Martin F."/>
        </authorList>
    </citation>
    <scope>NUCLEOTIDE SEQUENCE [LARGE SCALE GENOMIC DNA]</scope>
    <source>
        <strain evidence="2 3">DAOM 197198</strain>
    </source>
</reference>
<sequence>MLEALKNVSNEQDRKVKLVGAILNILSTTPSQELSYYANQPLYKQLGNYIANKIPKEADSSKVLSLIQRVISRCDFRLIEDYLFALETQDNYLVNLIESEINKPDFQQKVDHYRFQRLTKGNRTHNRKLILKDNPEALFSEETPGDIIAYVADPTLKNTFTSLFERSQGHLSEYIDTHHDLLGLYSLIRKGLVKSIQLNSDQFIVTKRDNPDKKGRFLTEQRNINRISDILNLKHQDSFVDLSDQSSIHKVRLKLIKPFAIFADKQQHKFYSLAYLQEGKTLEEVLLYEQDPTARFEHLKNSQKILDFLYEKGVIWGDMAPRNTIVNQMSGATDYYILDFEKTKILNHSASLTERQEHCRGQMCVEEFGAICSLEEVKTCFRGYFEPEKWDLNSLDPVPFEKPKRELVAIFEARGEEFYTLGAYNRLEQQVMKVRFPFTDGAKNKRHPLHICFKIDHYLGSEYDQKTTELLMSAYEYDCLPDTMDILEQALQNLDNRLILGDLATATTYNTLQENRQCYEYDFLEEVINGFYDRKEESHQFRLAINRYNTGLKLYHIRLDEVTKRHGISLAKSNCEALRTTLHRILKSAYANYRPTLILLSGGFSRGEITYGSDVDVGIVSDKDSSEIKKFIKNSISEELSLSSDFYLDVTLQDVEKRFLGDPSLLEDVLHGQIANGDSKAIQSYEQAKKRILQNKNYLATAVPVFIPKYQVGDETEVQIKQYLKLCNLTLALAPHVGVNINKGILLSIKDFLLFYKNEYAYEKSKYKEPNVLDEGVMSEIGLYLRDQSSALLAEIDSNGCFLLDNEIVETVKPNPSADDLQDEEEIIPVISLTEALINIENLINLHNFPLENFEVTNEELRILKGIRCKVLRYKSESSIQLSMDEFINFN</sequence>
<dbReference type="SUPFAM" id="SSF81301">
    <property type="entry name" value="Nucleotidyltransferase"/>
    <property type="match status" value="1"/>
</dbReference>
<comment type="caution">
    <text evidence="2">The sequence shown here is derived from an EMBL/GenBank/DDBJ whole genome shotgun (WGS) entry which is preliminary data.</text>
</comment>
<organism evidence="2 3">
    <name type="scientific">Rhizophagus irregularis (strain DAOM 181602 / DAOM 197198 / MUCL 43194)</name>
    <name type="common">Arbuscular mycorrhizal fungus</name>
    <name type="synonym">Glomus intraradices</name>
    <dbReference type="NCBI Taxonomy" id="747089"/>
    <lineage>
        <taxon>Eukaryota</taxon>
        <taxon>Fungi</taxon>
        <taxon>Fungi incertae sedis</taxon>
        <taxon>Mucoromycota</taxon>
        <taxon>Glomeromycotina</taxon>
        <taxon>Glomeromycetes</taxon>
        <taxon>Glomerales</taxon>
        <taxon>Glomeraceae</taxon>
        <taxon>Rhizophagus</taxon>
    </lineage>
</organism>
<gene>
    <name evidence="2" type="ORF">GLOIN_2v1775126</name>
</gene>
<dbReference type="EMBL" id="AUPC02000111">
    <property type="protein sequence ID" value="POG71209.1"/>
    <property type="molecule type" value="Genomic_DNA"/>
</dbReference>
<accession>A0A2P4Q0Q2</accession>
<dbReference type="Proteomes" id="UP000018888">
    <property type="component" value="Unassembled WGS sequence"/>
</dbReference>
<dbReference type="GO" id="GO:0016779">
    <property type="term" value="F:nucleotidyltransferase activity"/>
    <property type="evidence" value="ECO:0007669"/>
    <property type="project" value="InterPro"/>
</dbReference>
<dbReference type="InterPro" id="IPR043519">
    <property type="entry name" value="NT_sf"/>
</dbReference>
<keyword evidence="3" id="KW-1185">Reference proteome</keyword>
<dbReference type="InterPro" id="IPR002934">
    <property type="entry name" value="Polymerase_NTP_transf_dom"/>
</dbReference>
<protein>
    <recommendedName>
        <fullName evidence="1">Polymerase nucleotidyl transferase domain-containing protein</fullName>
    </recommendedName>
</protein>